<keyword evidence="4" id="KW-1185">Reference proteome</keyword>
<feature type="region of interest" description="Disordered" evidence="1">
    <location>
        <begin position="1"/>
        <end position="43"/>
    </location>
</feature>
<sequence>MWPGSDSPPPPAPPPGAGPPYGAPPPYGPGPGPGPAGQGRPGAAPLRPRAGWYALPLDLVALAAFGFLGFLGYAWEDSEVADGPSAVGDPVAGIRVRLTEGHGYFLYVRDHGSAPYACAVSLGEVSGPLRLTRTNSWSASEHPPYRYTATFKAPVSGEARLTCRGAAAPVLVTPDDTVHGYLGIAFFAALGVTGLAGVAFVVILARRGAAKRRGVTPYAR</sequence>
<evidence type="ECO:0000313" key="3">
    <source>
        <dbReference type="EMBL" id="MFC6886248.1"/>
    </source>
</evidence>
<keyword evidence="2" id="KW-0812">Transmembrane</keyword>
<protein>
    <submittedName>
        <fullName evidence="3">Uncharacterized protein</fullName>
    </submittedName>
</protein>
<evidence type="ECO:0000313" key="4">
    <source>
        <dbReference type="Proteomes" id="UP001596380"/>
    </source>
</evidence>
<feature type="transmembrane region" description="Helical" evidence="2">
    <location>
        <begin position="50"/>
        <end position="75"/>
    </location>
</feature>
<evidence type="ECO:0000256" key="1">
    <source>
        <dbReference type="SAM" id="MobiDB-lite"/>
    </source>
</evidence>
<dbReference type="RefSeq" id="WP_378064068.1">
    <property type="nucleotide sequence ID" value="NZ_JBHSXS010000050.1"/>
</dbReference>
<gene>
    <name evidence="3" type="ORF">ACFQKB_41270</name>
</gene>
<accession>A0ABW2CWQ0</accession>
<feature type="transmembrane region" description="Helical" evidence="2">
    <location>
        <begin position="181"/>
        <end position="205"/>
    </location>
</feature>
<organism evidence="3 4">
    <name type="scientific">Actinomadura yumaensis</name>
    <dbReference type="NCBI Taxonomy" id="111807"/>
    <lineage>
        <taxon>Bacteria</taxon>
        <taxon>Bacillati</taxon>
        <taxon>Actinomycetota</taxon>
        <taxon>Actinomycetes</taxon>
        <taxon>Streptosporangiales</taxon>
        <taxon>Thermomonosporaceae</taxon>
        <taxon>Actinomadura</taxon>
    </lineage>
</organism>
<evidence type="ECO:0000256" key="2">
    <source>
        <dbReference type="SAM" id="Phobius"/>
    </source>
</evidence>
<keyword evidence="2" id="KW-0472">Membrane</keyword>
<name>A0ABW2CWQ0_9ACTN</name>
<feature type="compositionally biased region" description="Pro residues" evidence="1">
    <location>
        <begin position="1"/>
        <end position="34"/>
    </location>
</feature>
<proteinExistence type="predicted"/>
<keyword evidence="2" id="KW-1133">Transmembrane helix</keyword>
<comment type="caution">
    <text evidence="3">The sequence shown here is derived from an EMBL/GenBank/DDBJ whole genome shotgun (WGS) entry which is preliminary data.</text>
</comment>
<dbReference type="Proteomes" id="UP001596380">
    <property type="component" value="Unassembled WGS sequence"/>
</dbReference>
<reference evidence="4" key="1">
    <citation type="journal article" date="2019" name="Int. J. Syst. Evol. Microbiol.">
        <title>The Global Catalogue of Microorganisms (GCM) 10K type strain sequencing project: providing services to taxonomists for standard genome sequencing and annotation.</title>
        <authorList>
            <consortium name="The Broad Institute Genomics Platform"/>
            <consortium name="The Broad Institute Genome Sequencing Center for Infectious Disease"/>
            <person name="Wu L."/>
            <person name="Ma J."/>
        </authorList>
    </citation>
    <scope>NUCLEOTIDE SEQUENCE [LARGE SCALE GENOMIC DNA]</scope>
    <source>
        <strain evidence="4">JCM 3369</strain>
    </source>
</reference>
<dbReference type="EMBL" id="JBHSXS010000050">
    <property type="protein sequence ID" value="MFC6886248.1"/>
    <property type="molecule type" value="Genomic_DNA"/>
</dbReference>